<feature type="domain" description="DUF7130" evidence="1">
    <location>
        <begin position="9"/>
        <end position="95"/>
    </location>
</feature>
<accession>A0A830G3L8</accession>
<dbReference type="Pfam" id="PF23458">
    <property type="entry name" value="DUF7130"/>
    <property type="match status" value="1"/>
</dbReference>
<dbReference type="Proteomes" id="UP000765891">
    <property type="component" value="Unassembled WGS sequence"/>
</dbReference>
<reference evidence="2" key="2">
    <citation type="submission" date="2020-09" db="EMBL/GenBank/DDBJ databases">
        <authorList>
            <person name="Sun Q."/>
            <person name="Ohkuma M."/>
        </authorList>
    </citation>
    <scope>NUCLEOTIDE SEQUENCE</scope>
    <source>
        <strain evidence="2">JCM 16108</strain>
    </source>
</reference>
<evidence type="ECO:0000313" key="4">
    <source>
        <dbReference type="Proteomes" id="UP000614609"/>
    </source>
</evidence>
<dbReference type="EMBL" id="JAGGKO010000006">
    <property type="protein sequence ID" value="MBP1955798.1"/>
    <property type="molecule type" value="Genomic_DNA"/>
</dbReference>
<reference evidence="2" key="1">
    <citation type="journal article" date="2014" name="Int. J. Syst. Evol. Microbiol.">
        <title>Complete genome sequence of Corynebacterium casei LMG S-19264T (=DSM 44701T), isolated from a smear-ripened cheese.</title>
        <authorList>
            <consortium name="US DOE Joint Genome Institute (JGI-PGF)"/>
            <person name="Walter F."/>
            <person name="Albersmeier A."/>
            <person name="Kalinowski J."/>
            <person name="Ruckert C."/>
        </authorList>
    </citation>
    <scope>NUCLEOTIDE SEQUENCE</scope>
    <source>
        <strain evidence="2">JCM 16108</strain>
    </source>
</reference>
<dbReference type="CDD" id="cd00350">
    <property type="entry name" value="rubredoxin_like"/>
    <property type="match status" value="1"/>
</dbReference>
<proteinExistence type="predicted"/>
<evidence type="ECO:0000313" key="2">
    <source>
        <dbReference type="EMBL" id="GGM74395.1"/>
    </source>
</evidence>
<keyword evidence="4" id="KW-1185">Reference proteome</keyword>
<evidence type="ECO:0000313" key="3">
    <source>
        <dbReference type="EMBL" id="MBP1955798.1"/>
    </source>
</evidence>
<dbReference type="InterPro" id="IPR055554">
    <property type="entry name" value="DUF7130"/>
</dbReference>
<name>A0A830G3L8_9EURY</name>
<reference evidence="3" key="3">
    <citation type="submission" date="2021-03" db="EMBL/GenBank/DDBJ databases">
        <title>Genomic Encyclopedia of Type Strains, Phase IV (KMG-IV): sequencing the most valuable type-strain genomes for metagenomic binning, comparative biology and taxonomic classification.</title>
        <authorList>
            <person name="Goeker M."/>
        </authorList>
    </citation>
    <scope>NUCLEOTIDE SEQUENCE</scope>
    <source>
        <strain evidence="3">DSM 22443</strain>
    </source>
</reference>
<sequence>MSDDSPVKVGTEVYDADGNEIGTVRGFNEDGFFVTTREGVAALSVEHEHTPHDLGEAELLWRCSDCGEVGDVEDIPDECPDCGAPREHLYYWTED</sequence>
<dbReference type="Proteomes" id="UP000614609">
    <property type="component" value="Unassembled WGS sequence"/>
</dbReference>
<dbReference type="RefSeq" id="WP_188872987.1">
    <property type="nucleotide sequence ID" value="NZ_BMOO01000007.1"/>
</dbReference>
<dbReference type="Gene3D" id="2.20.28.10">
    <property type="match status" value="1"/>
</dbReference>
<dbReference type="SUPFAM" id="SSF57802">
    <property type="entry name" value="Rubredoxin-like"/>
    <property type="match status" value="1"/>
</dbReference>
<evidence type="ECO:0000259" key="1">
    <source>
        <dbReference type="Pfam" id="PF23458"/>
    </source>
</evidence>
<dbReference type="EMBL" id="BMOO01000007">
    <property type="protein sequence ID" value="GGM74395.1"/>
    <property type="molecule type" value="Genomic_DNA"/>
</dbReference>
<protein>
    <submittedName>
        <fullName evidence="3">Zn finger protein HypA/HybF involved in hydrogenase expression</fullName>
    </submittedName>
</protein>
<comment type="caution">
    <text evidence="2">The sequence shown here is derived from an EMBL/GenBank/DDBJ whole genome shotgun (WGS) entry which is preliminary data.</text>
</comment>
<gene>
    <name evidence="2" type="ORF">GCM10009017_25520</name>
    <name evidence="3" type="ORF">J2752_002727</name>
</gene>
<dbReference type="AlphaFoldDB" id="A0A830G3L8"/>
<organism evidence="2 4">
    <name type="scientific">Halarchaeum rubridurum</name>
    <dbReference type="NCBI Taxonomy" id="489911"/>
    <lineage>
        <taxon>Archaea</taxon>
        <taxon>Methanobacteriati</taxon>
        <taxon>Methanobacteriota</taxon>
        <taxon>Stenosarchaea group</taxon>
        <taxon>Halobacteria</taxon>
        <taxon>Halobacteriales</taxon>
        <taxon>Halobacteriaceae</taxon>
    </lineage>
</organism>
<dbReference type="OrthoDB" id="45654at2157"/>